<reference evidence="1 2" key="1">
    <citation type="submission" date="2021-01" db="EMBL/GenBank/DDBJ databases">
        <title>Genomic Encyclopedia of Type Strains, Phase IV (KMG-IV): sequencing the most valuable type-strain genomes for metagenomic binning, comparative biology and taxonomic classification.</title>
        <authorList>
            <person name="Goeker M."/>
        </authorList>
    </citation>
    <scope>NUCLEOTIDE SEQUENCE [LARGE SCALE GENOMIC DNA]</scope>
    <source>
        <strain evidence="1 2">DSM 105482</strain>
    </source>
</reference>
<dbReference type="Proteomes" id="UP000823486">
    <property type="component" value="Unassembled WGS sequence"/>
</dbReference>
<accession>A0ABS2QHJ7</accession>
<dbReference type="RefSeq" id="WP_204541459.1">
    <property type="nucleotide sequence ID" value="NZ_JAFBFI010000006.1"/>
</dbReference>
<keyword evidence="2" id="KW-1185">Reference proteome</keyword>
<sequence>MNARSKKCGEKYDLLSKINELFFKINEPCSKKYEPIFRIIEIMSGALINRVMTSMLGRKYLEK</sequence>
<organism evidence="1 2">
    <name type="scientific">Peribacillus deserti</name>
    <dbReference type="NCBI Taxonomy" id="673318"/>
    <lineage>
        <taxon>Bacteria</taxon>
        <taxon>Bacillati</taxon>
        <taxon>Bacillota</taxon>
        <taxon>Bacilli</taxon>
        <taxon>Bacillales</taxon>
        <taxon>Bacillaceae</taxon>
        <taxon>Peribacillus</taxon>
    </lineage>
</organism>
<comment type="caution">
    <text evidence="1">The sequence shown here is derived from an EMBL/GenBank/DDBJ whole genome shotgun (WGS) entry which is preliminary data.</text>
</comment>
<proteinExistence type="predicted"/>
<evidence type="ECO:0000313" key="2">
    <source>
        <dbReference type="Proteomes" id="UP000823486"/>
    </source>
</evidence>
<name>A0ABS2QHJ7_9BACI</name>
<protein>
    <submittedName>
        <fullName evidence="1">Uncharacterized protein</fullName>
    </submittedName>
</protein>
<gene>
    <name evidence="1" type="ORF">JOC77_001724</name>
</gene>
<dbReference type="EMBL" id="JAFBFI010000006">
    <property type="protein sequence ID" value="MBM7692294.1"/>
    <property type="molecule type" value="Genomic_DNA"/>
</dbReference>
<evidence type="ECO:0000313" key="1">
    <source>
        <dbReference type="EMBL" id="MBM7692294.1"/>
    </source>
</evidence>